<evidence type="ECO:0000313" key="3">
    <source>
        <dbReference type="EMBL" id="NYJ10246.1"/>
    </source>
</evidence>
<dbReference type="Proteomes" id="UP000535276">
    <property type="component" value="Unassembled WGS sequence"/>
</dbReference>
<sequence length="202" mass="21691">MKTPWRFLVDLTSRRRPAKAQESAISHDADPEALEGEEDPTPAHPSLSGKPSVKADDDQGTQGGQVPVASSAVENNPDAAPALESPVDIEEPRPAAPDDEADHPRAEADVSAPKTKATGKLQNKRAVQPRARAKKAEAGVAAQSAVAAPEEPRSRPSPSRDPFFDEVASLDEDIKKLRSQLAQKLDLQNAQLRKMLERFGVS</sequence>
<evidence type="ECO:0000256" key="2">
    <source>
        <dbReference type="SAM" id="MobiDB-lite"/>
    </source>
</evidence>
<evidence type="ECO:0000313" key="4">
    <source>
        <dbReference type="Proteomes" id="UP000535276"/>
    </source>
</evidence>
<organism evidence="3 4">
    <name type="scientific">Rhizobium leguminosarum</name>
    <dbReference type="NCBI Taxonomy" id="384"/>
    <lineage>
        <taxon>Bacteria</taxon>
        <taxon>Pseudomonadati</taxon>
        <taxon>Pseudomonadota</taxon>
        <taxon>Alphaproteobacteria</taxon>
        <taxon>Hyphomicrobiales</taxon>
        <taxon>Rhizobiaceae</taxon>
        <taxon>Rhizobium/Agrobacterium group</taxon>
        <taxon>Rhizobium</taxon>
    </lineage>
</organism>
<name>A0A7Z0DW12_RHILE</name>
<dbReference type="RefSeq" id="WP_179610977.1">
    <property type="nucleotide sequence ID" value="NZ_JACBZV010000002.1"/>
</dbReference>
<evidence type="ECO:0000256" key="1">
    <source>
        <dbReference type="SAM" id="Coils"/>
    </source>
</evidence>
<accession>A0A7Z0DW12</accession>
<gene>
    <name evidence="3" type="ORF">GGI64_001293</name>
</gene>
<feature type="region of interest" description="Disordered" evidence="2">
    <location>
        <begin position="1"/>
        <end position="165"/>
    </location>
</feature>
<dbReference type="AlphaFoldDB" id="A0A7Z0DW12"/>
<feature type="coiled-coil region" evidence="1">
    <location>
        <begin position="167"/>
        <end position="198"/>
    </location>
</feature>
<keyword evidence="1" id="KW-0175">Coiled coil</keyword>
<reference evidence="3 4" key="1">
    <citation type="submission" date="2020-07" db="EMBL/GenBank/DDBJ databases">
        <title>Genomic Encyclopedia of Type Strains, Phase IV (KMG-V): Genome sequencing to study the core and pangenomes of soil and plant-associated prokaryotes.</title>
        <authorList>
            <person name="Whitman W."/>
        </authorList>
    </citation>
    <scope>NUCLEOTIDE SEQUENCE [LARGE SCALE GENOMIC DNA]</scope>
    <source>
        <strain evidence="3 4">SEMIA 4052</strain>
    </source>
</reference>
<proteinExistence type="predicted"/>
<feature type="compositionally biased region" description="Acidic residues" evidence="2">
    <location>
        <begin position="31"/>
        <end position="40"/>
    </location>
</feature>
<protein>
    <submittedName>
        <fullName evidence="3">Uncharacterized protein</fullName>
    </submittedName>
</protein>
<comment type="caution">
    <text evidence="3">The sequence shown here is derived from an EMBL/GenBank/DDBJ whole genome shotgun (WGS) entry which is preliminary data.</text>
</comment>
<dbReference type="EMBL" id="JACBZV010000002">
    <property type="protein sequence ID" value="NYJ10246.1"/>
    <property type="molecule type" value="Genomic_DNA"/>
</dbReference>
<feature type="compositionally biased region" description="Low complexity" evidence="2">
    <location>
        <begin position="138"/>
        <end position="149"/>
    </location>
</feature>